<feature type="transmembrane region" description="Helical" evidence="5">
    <location>
        <begin position="267"/>
        <end position="296"/>
    </location>
</feature>
<dbReference type="AlphaFoldDB" id="A0A7I9V486"/>
<dbReference type="EMBL" id="BJOV01000001">
    <property type="protein sequence ID" value="GED99829.1"/>
    <property type="molecule type" value="Genomic_DNA"/>
</dbReference>
<evidence type="ECO:0000256" key="5">
    <source>
        <dbReference type="SAM" id="Phobius"/>
    </source>
</evidence>
<dbReference type="RefSeq" id="WP_161893782.1">
    <property type="nucleotide sequence ID" value="NZ_BJOV01000001.1"/>
</dbReference>
<feature type="transmembrane region" description="Helical" evidence="5">
    <location>
        <begin position="235"/>
        <end position="255"/>
    </location>
</feature>
<dbReference type="OrthoDB" id="4989419at2"/>
<dbReference type="InterPro" id="IPR049453">
    <property type="entry name" value="Memb_transporter_dom"/>
</dbReference>
<evidence type="ECO:0000259" key="6">
    <source>
        <dbReference type="Pfam" id="PF13515"/>
    </source>
</evidence>
<evidence type="ECO:0000256" key="2">
    <source>
        <dbReference type="ARBA" id="ARBA00022692"/>
    </source>
</evidence>
<evidence type="ECO:0000256" key="3">
    <source>
        <dbReference type="ARBA" id="ARBA00022989"/>
    </source>
</evidence>
<evidence type="ECO:0000313" key="8">
    <source>
        <dbReference type="Proteomes" id="UP000444960"/>
    </source>
</evidence>
<sequence length="368" mass="38479">MSVLYGCSRRWRGFAAVFRGSEVAARTAVLAGVGLVILGIVGRVDLSAYTMFGAFCAAYGGNETYATRGRTVALAGVLNTGAIIAGVLLAWAHGSEWVRFGAFAVMIPIAVIMAYRYELVPAQPFFPAISLGVCGVIPVAGAGDAAMRIGLAVLATVVSWAFCMSGWLVRRVAHDGAVPSIAPGMASTMLKDLERTTRVRDLSPGWPAIGAVVGLIVVSGAISELTVHLLGLPRSYWALITCASVMPVVGGAISFRKSVERVVGTAIGVGVLTLFPSLPLPLVLGIAIIVVCQFFTQLLVVAYYVEALVFITVLVFVSLGYAMPLDESDLLARLADTAIGAAVSLLLLTVAVRLVPALMRPGGLVRDE</sequence>
<evidence type="ECO:0000256" key="1">
    <source>
        <dbReference type="ARBA" id="ARBA00004141"/>
    </source>
</evidence>
<comment type="subcellular location">
    <subcellularLocation>
        <location evidence="1">Membrane</location>
        <topology evidence="1">Multi-pass membrane protein</topology>
    </subcellularLocation>
</comment>
<keyword evidence="4 5" id="KW-0472">Membrane</keyword>
<keyword evidence="8" id="KW-1185">Reference proteome</keyword>
<dbReference type="GO" id="GO:0016020">
    <property type="term" value="C:membrane"/>
    <property type="evidence" value="ECO:0007669"/>
    <property type="project" value="UniProtKB-SubCell"/>
</dbReference>
<feature type="transmembrane region" description="Helical" evidence="5">
    <location>
        <begin position="72"/>
        <end position="91"/>
    </location>
</feature>
<keyword evidence="3 5" id="KW-1133">Transmembrane helix</keyword>
<feature type="transmembrane region" description="Helical" evidence="5">
    <location>
        <begin position="334"/>
        <end position="355"/>
    </location>
</feature>
<dbReference type="Proteomes" id="UP000444960">
    <property type="component" value="Unassembled WGS sequence"/>
</dbReference>
<feature type="transmembrane region" description="Helical" evidence="5">
    <location>
        <begin position="97"/>
        <end position="117"/>
    </location>
</feature>
<feature type="domain" description="Integral membrane bound transporter" evidence="6">
    <location>
        <begin position="225"/>
        <end position="346"/>
    </location>
</feature>
<protein>
    <recommendedName>
        <fullName evidence="6">Integral membrane bound transporter domain-containing protein</fullName>
    </recommendedName>
</protein>
<feature type="transmembrane region" description="Helical" evidence="5">
    <location>
        <begin position="149"/>
        <end position="169"/>
    </location>
</feature>
<feature type="transmembrane region" description="Helical" evidence="5">
    <location>
        <begin position="205"/>
        <end position="223"/>
    </location>
</feature>
<proteinExistence type="predicted"/>
<accession>A0A7I9V486</accession>
<keyword evidence="2 5" id="KW-0812">Transmembrane</keyword>
<name>A0A7I9V486_9ACTN</name>
<organism evidence="7 8">
    <name type="scientific">Gordonia spumicola</name>
    <dbReference type="NCBI Taxonomy" id="589161"/>
    <lineage>
        <taxon>Bacteria</taxon>
        <taxon>Bacillati</taxon>
        <taxon>Actinomycetota</taxon>
        <taxon>Actinomycetes</taxon>
        <taxon>Mycobacteriales</taxon>
        <taxon>Gordoniaceae</taxon>
        <taxon>Gordonia</taxon>
    </lineage>
</organism>
<feature type="transmembrane region" description="Helical" evidence="5">
    <location>
        <begin position="302"/>
        <end position="322"/>
    </location>
</feature>
<reference evidence="8" key="1">
    <citation type="submission" date="2019-06" db="EMBL/GenBank/DDBJ databases">
        <title>Gordonia isolated from sludge of a wastewater treatment plant.</title>
        <authorList>
            <person name="Tamura T."/>
            <person name="Aoyama K."/>
            <person name="Kang Y."/>
            <person name="Saito S."/>
            <person name="Akiyama N."/>
            <person name="Yazawa K."/>
            <person name="Gonoi T."/>
            <person name="Mikami Y."/>
        </authorList>
    </citation>
    <scope>NUCLEOTIDE SEQUENCE [LARGE SCALE GENOMIC DNA]</scope>
    <source>
        <strain evidence="8">NBRC 107696</strain>
    </source>
</reference>
<comment type="caution">
    <text evidence="7">The sequence shown here is derived from an EMBL/GenBank/DDBJ whole genome shotgun (WGS) entry which is preliminary data.</text>
</comment>
<evidence type="ECO:0000313" key="7">
    <source>
        <dbReference type="EMBL" id="GED99829.1"/>
    </source>
</evidence>
<feature type="transmembrane region" description="Helical" evidence="5">
    <location>
        <begin position="23"/>
        <end position="41"/>
    </location>
</feature>
<gene>
    <name evidence="7" type="ORF">nbrc107696_02760</name>
</gene>
<evidence type="ECO:0000256" key="4">
    <source>
        <dbReference type="ARBA" id="ARBA00023136"/>
    </source>
</evidence>
<feature type="transmembrane region" description="Helical" evidence="5">
    <location>
        <begin position="124"/>
        <end position="143"/>
    </location>
</feature>
<dbReference type="Pfam" id="PF13515">
    <property type="entry name" value="FUSC_2"/>
    <property type="match status" value="1"/>
</dbReference>